<keyword evidence="9" id="KW-1185">Reference proteome</keyword>
<evidence type="ECO:0000313" key="8">
    <source>
        <dbReference type="EMBL" id="TIA88287.1"/>
    </source>
</evidence>
<evidence type="ECO:0000259" key="7">
    <source>
        <dbReference type="Pfam" id="PF26282"/>
    </source>
</evidence>
<feature type="compositionally biased region" description="Polar residues" evidence="3">
    <location>
        <begin position="1618"/>
        <end position="1643"/>
    </location>
</feature>
<dbReference type="Pfam" id="PF26254">
    <property type="entry name" value="Ig_TRAPPC9-Trs120_1st"/>
    <property type="match status" value="1"/>
</dbReference>
<feature type="domain" description="Trs120/TRAPPC9 N-terminal" evidence="4">
    <location>
        <begin position="177"/>
        <end position="242"/>
    </location>
</feature>
<evidence type="ECO:0000259" key="5">
    <source>
        <dbReference type="Pfam" id="PF26251"/>
    </source>
</evidence>
<feature type="region of interest" description="Disordered" evidence="3">
    <location>
        <begin position="1540"/>
        <end position="1578"/>
    </location>
</feature>
<feature type="compositionally biased region" description="Basic and acidic residues" evidence="3">
    <location>
        <begin position="725"/>
        <end position="737"/>
    </location>
</feature>
<evidence type="ECO:0000313" key="9">
    <source>
        <dbReference type="Proteomes" id="UP000310189"/>
    </source>
</evidence>
<dbReference type="PANTHER" id="PTHR21512:SF5">
    <property type="entry name" value="TRAFFICKING PROTEIN PARTICLE COMPLEX SUBUNIT 9"/>
    <property type="match status" value="1"/>
</dbReference>
<evidence type="ECO:0000256" key="1">
    <source>
        <dbReference type="ARBA" id="ARBA00004555"/>
    </source>
</evidence>
<dbReference type="InterPro" id="IPR058563">
    <property type="entry name" value="Trs120_TRAPPC9_N"/>
</dbReference>
<dbReference type="Proteomes" id="UP000310189">
    <property type="component" value="Unassembled WGS sequence"/>
</dbReference>
<comment type="caution">
    <text evidence="8">The sequence shown here is derived from an EMBL/GenBank/DDBJ whole genome shotgun (WGS) entry which is preliminary data.</text>
</comment>
<dbReference type="Pfam" id="PF26251">
    <property type="entry name" value="TPR_TRAPPC9-Trs120"/>
    <property type="match status" value="1"/>
</dbReference>
<feature type="compositionally biased region" description="Low complexity" evidence="3">
    <location>
        <begin position="749"/>
        <end position="770"/>
    </location>
</feature>
<feature type="domain" description="Trs120/TRAPPC9 first Ig-like" evidence="6">
    <location>
        <begin position="592"/>
        <end position="765"/>
    </location>
</feature>
<feature type="domain" description="Trs120/TRAPPC9 third Ig-like" evidence="7">
    <location>
        <begin position="945"/>
        <end position="1155"/>
    </location>
</feature>
<accession>A0A4T0FIJ5</accession>
<name>A0A4T0FIJ5_9BASI</name>
<evidence type="ECO:0000259" key="4">
    <source>
        <dbReference type="Pfam" id="PF08626"/>
    </source>
</evidence>
<feature type="domain" description="Trs120/TRAPPC9 TPR region" evidence="5">
    <location>
        <begin position="307"/>
        <end position="556"/>
    </location>
</feature>
<dbReference type="GO" id="GO:0005802">
    <property type="term" value="C:trans-Golgi network"/>
    <property type="evidence" value="ECO:0007669"/>
    <property type="project" value="TreeGrafter"/>
</dbReference>
<dbReference type="Pfam" id="PF26282">
    <property type="entry name" value="Ig_TRAPPC9-Trs120_3rd"/>
    <property type="match status" value="1"/>
</dbReference>
<dbReference type="EMBL" id="SPNW01000040">
    <property type="protein sequence ID" value="TIA88287.1"/>
    <property type="molecule type" value="Genomic_DNA"/>
</dbReference>
<evidence type="ECO:0000256" key="2">
    <source>
        <dbReference type="ARBA" id="ARBA00023034"/>
    </source>
</evidence>
<evidence type="ECO:0000259" key="6">
    <source>
        <dbReference type="Pfam" id="PF26254"/>
    </source>
</evidence>
<evidence type="ECO:0000256" key="3">
    <source>
        <dbReference type="SAM" id="MobiDB-lite"/>
    </source>
</evidence>
<feature type="compositionally biased region" description="Basic and acidic residues" evidence="3">
    <location>
        <begin position="1310"/>
        <end position="1334"/>
    </location>
</feature>
<keyword evidence="2" id="KW-0333">Golgi apparatus</keyword>
<dbReference type="InterPro" id="IPR013935">
    <property type="entry name" value="Trs120_TRAPPC9"/>
</dbReference>
<protein>
    <submittedName>
        <fullName evidence="8">Uncharacterized protein</fullName>
    </submittedName>
</protein>
<feature type="compositionally biased region" description="Low complexity" evidence="3">
    <location>
        <begin position="1542"/>
        <end position="1569"/>
    </location>
</feature>
<dbReference type="InterPro" id="IPR058567">
    <property type="entry name" value="Ig_TRAPPC9_Trs120_3rd"/>
</dbReference>
<dbReference type="OrthoDB" id="27962at2759"/>
<dbReference type="Pfam" id="PF26280">
    <property type="entry name" value="Ig_TRAPPC9-Trs120_2nd"/>
    <property type="match status" value="1"/>
</dbReference>
<gene>
    <name evidence="8" type="ORF">E3P99_02677</name>
</gene>
<dbReference type="InterPro" id="IPR058565">
    <property type="entry name" value="Ig_TRAPPC9_Trs120_1st"/>
</dbReference>
<organism evidence="8 9">
    <name type="scientific">Wallemia hederae</name>
    <dbReference type="NCBI Taxonomy" id="1540922"/>
    <lineage>
        <taxon>Eukaryota</taxon>
        <taxon>Fungi</taxon>
        <taxon>Dikarya</taxon>
        <taxon>Basidiomycota</taxon>
        <taxon>Wallemiomycotina</taxon>
        <taxon>Wallemiomycetes</taxon>
        <taxon>Wallemiales</taxon>
        <taxon>Wallemiaceae</taxon>
        <taxon>Wallemia</taxon>
    </lineage>
</organism>
<feature type="region of interest" description="Disordered" evidence="3">
    <location>
        <begin position="1596"/>
        <end position="1671"/>
    </location>
</feature>
<proteinExistence type="predicted"/>
<feature type="region of interest" description="Disordered" evidence="3">
    <location>
        <begin position="1303"/>
        <end position="1367"/>
    </location>
</feature>
<sequence>MKDGERFCQPGCLNILVVPIKPTRKSVYKSSFQALSSFTQIKGSEVPGFSTFHPPPLSPTSHTIHIQYHTSPNTIMMDAQVAFNDQYHALIGIVDCPSHDSLDAANEAFTKTIEALPAALKPHIQRCWAFQPRDKDRAATNPSSRLALVEDSAFYLNTLVADIVGSILSWFADTAGERRKNDGRQSKLYGDLYLMSGRLKESLSSYNDSLSQMRAPVDSFHQASAIECQGIAQTLLYWAKIDDIPSHTAAELPWSAIQDKLNSALAVYMRLLHGAQTSHSAPPSTSSLNLNNVHHTPSNPDLMAVRVYIRACLRLAKFLLTVWACGGLNEEALNVLVKGGSPVFLETQPDRDLIVEHADKMPHLPRSQISMVAESAHGSHLFQLNQMEQLKVLIALIQIQDSIGYARKAAYYRQEVVVICADLLKASQKESVAQASDSRLVVKPLTGSNESLVKILDQVCDVYGIDTHFGFLYKDGEADEAGEDVRDEDLNSELELERTFKWINVQRDFLRDATLIVENIGDYHATIKYSALLLRYYHSTLSAAEQVRLVRTMLAALDVLRRRSTTPVELAFWLPDPLLSLELISQPEESLPFIYTSHRSSMQKLANAPSRRSVRIARSLSVQNESVEIAATLHNPYRIPLELQGVELMWVVVNTFDDTNNSPSTSGVRFESDKIDVLLAPSSYQTLRLKGVVLSTGQLTVLGCRMRTSGTVNKDIILPLSTADEEKRKSKARDMRLQKRSKMKSSGLSSIPSIQRQSMSSRSSTIPSITESRRPTLTSGLGGVKGPQYIEVAVVPSLPTLVVAATNLSHHALMLYSGESTTLKLTLENTSAVDVNFVDVKFSDNSTEALLSAIEEQQGTMIDTHEMEYTLAHEPIFRPREDTSAMHIPARGKAVVEIDCHGRMGCSQGVIFIEYGCKRGADTNSELYARQLTYPLLMTVQQTLDVQQISVLPFEGTEAGAETKEYFGLWPTSPIASQPMTPTHTAHANTQLPLIEQSQLLQNTGKDAHEFLFIVDIRNSFGTPFEVVLERIRTTQEEDEDADADADAEVGVCRLVQPGSTARLVLPVRRMKLSDTHSTQRIPSICERQFTVSQASLPLEKERAMREIFWYSQELYKSVHLSWREPGSTTDRPRGGDLSLNLRKHKLSSKMLRVVKVDTIDVDLSTPKAWDRIELGKEALMKLRVSNLAERTVKLRYRFEVSVEKCLIVKGPEWTYLDAIESGKECVRDVNILPLSRCRVDVRVVVQEVYADDEMVSVPCFCASMMSLSELEKIADNDKLSQSWDVVRQMLKEKIQENIRKYYTNTQKDTAPDSDKKNTQEMDKKMELDTRTTTEPEISIGEGNNNSLQLGENGSREQHPEQSHLQTPTVVVEPKRAPVVESVSEKEAIEEFDRIWGIIEVDFVDEPPFTVQRISELAIYSDKAERGVYKTVGKYLRALNRVVMVTSGKESLAAQMKAMEGVNAPDTQGLLNGHGAVPLDSVELSNASALNVSPSHSNNASAPPTPMFSPIPFLANKVASREISPLSMHDTHVDVEDFGNVSLNRPTSPTSSSSNAAAAAAAALSGGDDQPPPQPTTAQEHLGIVDELDAGQGKVAEEPVPLSSTTTLDGGSAGTAGTVETSENGHDASNSSSNSPDKQAQTGDSEEGRAQKRRKSEHVIEDEDEKLKKNF</sequence>
<dbReference type="PANTHER" id="PTHR21512">
    <property type="entry name" value="TRAFFICKING PROTEIN PARTICLE COMPLEX SUBUNIT 9"/>
    <property type="match status" value="1"/>
</dbReference>
<comment type="subcellular location">
    <subcellularLocation>
        <location evidence="1">Golgi apparatus</location>
    </subcellularLocation>
</comment>
<dbReference type="InterPro" id="IPR058564">
    <property type="entry name" value="TPR_TRAPPC9_Trs120"/>
</dbReference>
<feature type="compositionally biased region" description="Polar residues" evidence="3">
    <location>
        <begin position="1335"/>
        <end position="1352"/>
    </location>
</feature>
<dbReference type="Pfam" id="PF08626">
    <property type="entry name" value="TRAPPC9-Trs120"/>
    <property type="match status" value="1"/>
</dbReference>
<reference evidence="8 9" key="1">
    <citation type="submission" date="2019-03" db="EMBL/GenBank/DDBJ databases">
        <title>Sequencing 23 genomes of Wallemia ichthyophaga.</title>
        <authorList>
            <person name="Gostincar C."/>
        </authorList>
    </citation>
    <scope>NUCLEOTIDE SEQUENCE [LARGE SCALE GENOMIC DNA]</scope>
    <source>
        <strain evidence="8 9">EXF-5753</strain>
    </source>
</reference>
<feature type="region of interest" description="Disordered" evidence="3">
    <location>
        <begin position="725"/>
        <end position="781"/>
    </location>
</feature>